<dbReference type="PANTHER" id="PTHR43507">
    <property type="entry name" value="NADH-UBIQUINONE OXIDOREDUCTASE CHAIN 4"/>
    <property type="match status" value="1"/>
</dbReference>
<dbReference type="GO" id="GO:0003954">
    <property type="term" value="F:NADH dehydrogenase activity"/>
    <property type="evidence" value="ECO:0007669"/>
    <property type="project" value="TreeGrafter"/>
</dbReference>
<feature type="domain" description="NADH:quinone oxidoreductase/Mrp antiporter transmembrane" evidence="18">
    <location>
        <begin position="108"/>
        <end position="388"/>
    </location>
</feature>
<dbReference type="InterPro" id="IPR001750">
    <property type="entry name" value="ND/Mrp_TM"/>
</dbReference>
<evidence type="ECO:0000256" key="9">
    <source>
        <dbReference type="ARBA" id="ARBA00022967"/>
    </source>
</evidence>
<dbReference type="PANTHER" id="PTHR43507:SF20">
    <property type="entry name" value="NADH-UBIQUINONE OXIDOREDUCTASE CHAIN 4"/>
    <property type="match status" value="1"/>
</dbReference>
<dbReference type="GO" id="GO:0015990">
    <property type="term" value="P:electron transport coupled proton transport"/>
    <property type="evidence" value="ECO:0007669"/>
    <property type="project" value="TreeGrafter"/>
</dbReference>
<evidence type="ECO:0000256" key="11">
    <source>
        <dbReference type="ARBA" id="ARBA00022989"/>
    </source>
</evidence>
<feature type="transmembrane region" description="Helical" evidence="17">
    <location>
        <begin position="109"/>
        <end position="131"/>
    </location>
</feature>
<keyword evidence="6 17" id="KW-0813">Transport</keyword>
<evidence type="ECO:0000256" key="3">
    <source>
        <dbReference type="ARBA" id="ARBA00009025"/>
    </source>
</evidence>
<feature type="transmembrane region" description="Helical" evidence="17">
    <location>
        <begin position="335"/>
        <end position="354"/>
    </location>
</feature>
<comment type="function">
    <text evidence="17">Core subunit of the mitochondrial membrane respiratory chain NADH dehydrogenase (Complex I) which catalyzes electron transfer from NADH through the respiratory chain, using ubiquinone as an electron acceptor. Essential for the catalytic activity and assembly of complex I.</text>
</comment>
<feature type="transmembrane region" description="Helical" evidence="17">
    <location>
        <begin position="138"/>
        <end position="160"/>
    </location>
</feature>
<dbReference type="InterPro" id="IPR003918">
    <property type="entry name" value="NADH_UbQ_OxRdtase"/>
</dbReference>
<gene>
    <name evidence="20" type="primary">nad4</name>
</gene>
<dbReference type="InterPro" id="IPR000260">
    <property type="entry name" value="NADH4_N"/>
</dbReference>
<feature type="transmembrane region" description="Helical" evidence="17">
    <location>
        <begin position="86"/>
        <end position="103"/>
    </location>
</feature>
<keyword evidence="12 17" id="KW-0520">NAD</keyword>
<evidence type="ECO:0000256" key="13">
    <source>
        <dbReference type="ARBA" id="ARBA00023075"/>
    </source>
</evidence>
<evidence type="ECO:0000256" key="6">
    <source>
        <dbReference type="ARBA" id="ARBA00022448"/>
    </source>
</evidence>
<dbReference type="Pfam" id="PF01059">
    <property type="entry name" value="Oxidored_q5_N"/>
    <property type="match status" value="1"/>
</dbReference>
<keyword evidence="7 17" id="KW-0679">Respiratory chain</keyword>
<evidence type="ECO:0000259" key="19">
    <source>
        <dbReference type="Pfam" id="PF01059"/>
    </source>
</evidence>
<keyword evidence="14 17" id="KW-0496">Mitochondrion</keyword>
<dbReference type="EMBL" id="AF335994">
    <property type="protein sequence ID" value="AAP44720.1"/>
    <property type="molecule type" value="Genomic_DNA"/>
</dbReference>
<dbReference type="PRINTS" id="PR01437">
    <property type="entry name" value="NUOXDRDTASE4"/>
</dbReference>
<feature type="transmembrane region" description="Helical" evidence="17">
    <location>
        <begin position="210"/>
        <end position="231"/>
    </location>
</feature>
<feature type="transmembrane region" description="Helical" evidence="17">
    <location>
        <begin position="420"/>
        <end position="443"/>
    </location>
</feature>
<dbReference type="GO" id="GO:0008137">
    <property type="term" value="F:NADH dehydrogenase (ubiquinone) activity"/>
    <property type="evidence" value="ECO:0007669"/>
    <property type="project" value="UniProtKB-UniRule"/>
</dbReference>
<dbReference type="GO" id="GO:0042773">
    <property type="term" value="P:ATP synthesis coupled electron transport"/>
    <property type="evidence" value="ECO:0007669"/>
    <property type="project" value="InterPro"/>
</dbReference>
<evidence type="ECO:0000256" key="10">
    <source>
        <dbReference type="ARBA" id="ARBA00022982"/>
    </source>
</evidence>
<evidence type="ECO:0000256" key="14">
    <source>
        <dbReference type="ARBA" id="ARBA00023128"/>
    </source>
</evidence>
<sequence length="444" mass="51697">MLKFLIMFMSLIPLIFYLNWWLISYMMFFMTFIFMFFFSDGFFHYFMSFDYGMDILSYGLIILSIWISTLMLISSKSVFRLNFFKSLFMLNILILMIILMLTFSTLSFFMFYLFFESSLLPTLLLIIGWGYQPERLQAGIYMLMYTLTASLPLLMGLFYLNDLYGSLNFYLINMLSNLNYLLYFSLILAFMVKLPVVFIHLWLPKAHVEAPVSGSMILAGVLLKLGGYGLLRIYKILLLKNFFSIYFIMISLIGVMFMSIMCIRQTDLKSLIAYSSVVHMGLMFSGFLTGYCWSVNGSFLLMIAHGLCSSGLFALSNMSYERLGSRSLIINRGLYFFMPTMSLWWFLFSIFNGAAPPSLNLWAEICMLTSLICWSMLTIFFLIVISFFSVCYSLYLYSFSNHGKFYLGSNNLNSGFISEYMLLMIHLVPLLMFTLNLDCFMIWI</sequence>
<dbReference type="Pfam" id="PF00361">
    <property type="entry name" value="Proton_antipo_M"/>
    <property type="match status" value="1"/>
</dbReference>
<feature type="transmembrane region" description="Helical" evidence="17">
    <location>
        <begin position="297"/>
        <end position="315"/>
    </location>
</feature>
<dbReference type="AlphaFoldDB" id="Q7YHL8"/>
<feature type="transmembrane region" description="Helical" evidence="17">
    <location>
        <begin position="271"/>
        <end position="291"/>
    </location>
</feature>
<organism evidence="20">
    <name type="scientific">Lepidopsocidae sp. RS-2001</name>
    <dbReference type="NCBI Taxonomy" id="159971"/>
    <lineage>
        <taxon>Eukaryota</taxon>
        <taxon>Metazoa</taxon>
        <taxon>Ecdysozoa</taxon>
        <taxon>Arthropoda</taxon>
        <taxon>Hexapoda</taxon>
        <taxon>Insecta</taxon>
        <taxon>Pterygota</taxon>
        <taxon>Neoptera</taxon>
        <taxon>Paraneoptera</taxon>
        <taxon>Psocodea</taxon>
        <taxon>Trogiomorpha</taxon>
        <taxon>Atropetae</taxon>
        <taxon>Lepidopsocidae</taxon>
    </lineage>
</organism>
<evidence type="ECO:0000313" key="20">
    <source>
        <dbReference type="EMBL" id="AAP44720.1"/>
    </source>
</evidence>
<reference evidence="20" key="2">
    <citation type="journal article" date="2003" name="Mol. Biol. Evol.">
        <title>Rates of gene rearrangement and nucleotide substitution are correlated in the mitochondrial genomes of insects.</title>
        <authorList>
            <person name="Shao R."/>
            <person name="Dowton M."/>
            <person name="Murrell A."/>
            <person name="Barker S.C."/>
        </authorList>
    </citation>
    <scope>NUCLEOTIDE SEQUENCE</scope>
</reference>
<evidence type="ECO:0000256" key="17">
    <source>
        <dbReference type="RuleBase" id="RU003297"/>
    </source>
</evidence>
<keyword evidence="13 17" id="KW-0830">Ubiquinone</keyword>
<protein>
    <recommendedName>
        <fullName evidence="5 17">NADH-ubiquinone oxidoreductase chain 4</fullName>
        <ecNumber evidence="4 17">7.1.1.2</ecNumber>
    </recommendedName>
</protein>
<feature type="transmembrane region" description="Helical" evidence="17">
    <location>
        <begin position="12"/>
        <end position="35"/>
    </location>
</feature>
<dbReference type="GO" id="GO:0031966">
    <property type="term" value="C:mitochondrial membrane"/>
    <property type="evidence" value="ECO:0007669"/>
    <property type="project" value="UniProtKB-SubCell"/>
</dbReference>
<accession>Q7YHL8</accession>
<evidence type="ECO:0000256" key="15">
    <source>
        <dbReference type="ARBA" id="ARBA00023136"/>
    </source>
</evidence>
<name>Q7YHL8_9NEOP</name>
<feature type="transmembrane region" description="Helical" evidence="17">
    <location>
        <begin position="374"/>
        <end position="399"/>
    </location>
</feature>
<keyword evidence="15 17" id="KW-0472">Membrane</keyword>
<feature type="transmembrane region" description="Helical" evidence="17">
    <location>
        <begin position="55"/>
        <end position="74"/>
    </location>
</feature>
<keyword evidence="8 17" id="KW-0812">Transmembrane</keyword>
<evidence type="ECO:0000259" key="18">
    <source>
        <dbReference type="Pfam" id="PF00361"/>
    </source>
</evidence>
<evidence type="ECO:0000256" key="12">
    <source>
        <dbReference type="ARBA" id="ARBA00023027"/>
    </source>
</evidence>
<evidence type="ECO:0000256" key="7">
    <source>
        <dbReference type="ARBA" id="ARBA00022660"/>
    </source>
</evidence>
<comment type="subcellular location">
    <subcellularLocation>
        <location evidence="2 17">Mitochondrion membrane</location>
        <topology evidence="2 17">Multi-pass membrane protein</topology>
    </subcellularLocation>
</comment>
<evidence type="ECO:0000256" key="2">
    <source>
        <dbReference type="ARBA" id="ARBA00004225"/>
    </source>
</evidence>
<dbReference type="EC" id="7.1.1.2" evidence="4 17"/>
<comment type="function">
    <text evidence="1">Core subunit of the mitochondrial membrane respiratory chain NADH dehydrogenase (Complex I) that is believed to belong to the minimal assembly required for catalysis. Complex I functions in the transfer of electrons from NADH to the respiratory chain. The immediate electron acceptor for the enzyme is believed to be ubiquinone.</text>
</comment>
<proteinExistence type="inferred from homology"/>
<evidence type="ECO:0000256" key="5">
    <source>
        <dbReference type="ARBA" id="ARBA00021006"/>
    </source>
</evidence>
<evidence type="ECO:0000256" key="16">
    <source>
        <dbReference type="ARBA" id="ARBA00049551"/>
    </source>
</evidence>
<feature type="transmembrane region" description="Helical" evidence="17">
    <location>
        <begin position="243"/>
        <end position="264"/>
    </location>
</feature>
<keyword evidence="11 17" id="KW-1133">Transmembrane helix</keyword>
<keyword evidence="9" id="KW-1278">Translocase</keyword>
<geneLocation type="mitochondrion" evidence="20"/>
<comment type="catalytic activity">
    <reaction evidence="16 17">
        <text>a ubiquinone + NADH + 5 H(+)(in) = a ubiquinol + NAD(+) + 4 H(+)(out)</text>
        <dbReference type="Rhea" id="RHEA:29091"/>
        <dbReference type="Rhea" id="RHEA-COMP:9565"/>
        <dbReference type="Rhea" id="RHEA-COMP:9566"/>
        <dbReference type="ChEBI" id="CHEBI:15378"/>
        <dbReference type="ChEBI" id="CHEBI:16389"/>
        <dbReference type="ChEBI" id="CHEBI:17976"/>
        <dbReference type="ChEBI" id="CHEBI:57540"/>
        <dbReference type="ChEBI" id="CHEBI:57945"/>
        <dbReference type="EC" id="7.1.1.2"/>
    </reaction>
</comment>
<evidence type="ECO:0000256" key="8">
    <source>
        <dbReference type="ARBA" id="ARBA00022692"/>
    </source>
</evidence>
<feature type="domain" description="NADH:ubiquinone oxidoreductase chain 4 N-terminal" evidence="19">
    <location>
        <begin position="1"/>
        <end position="102"/>
    </location>
</feature>
<reference evidence="20" key="1">
    <citation type="journal article" date="2001" name="Mol. Biol. Evol.">
        <title>Increased rate of gene rearrangement in the mitochondrial genomes of three orders of hemipteroid insects.</title>
        <authorList>
            <person name="Shao R."/>
            <person name="Campbell N.J."/>
            <person name="Schmidt E.R."/>
            <person name="Barker S.C."/>
        </authorList>
    </citation>
    <scope>NUCLEOTIDE SEQUENCE</scope>
</reference>
<evidence type="ECO:0000256" key="1">
    <source>
        <dbReference type="ARBA" id="ARBA00003257"/>
    </source>
</evidence>
<evidence type="ECO:0000256" key="4">
    <source>
        <dbReference type="ARBA" id="ARBA00012944"/>
    </source>
</evidence>
<feature type="transmembrane region" description="Helical" evidence="17">
    <location>
        <begin position="180"/>
        <end position="203"/>
    </location>
</feature>
<keyword evidence="10 17" id="KW-0249">Electron transport</keyword>
<comment type="similarity">
    <text evidence="3 17">Belongs to the complex I subunit 4 family.</text>
</comment>
<dbReference type="GO" id="GO:0048039">
    <property type="term" value="F:ubiquinone binding"/>
    <property type="evidence" value="ECO:0007669"/>
    <property type="project" value="TreeGrafter"/>
</dbReference>